<organism evidence="1 2">
    <name type="scientific">Campylobacter rectus RM3267</name>
    <dbReference type="NCBI Taxonomy" id="553218"/>
    <lineage>
        <taxon>Bacteria</taxon>
        <taxon>Pseudomonadati</taxon>
        <taxon>Campylobacterota</taxon>
        <taxon>Epsilonproteobacteria</taxon>
        <taxon>Campylobacterales</taxon>
        <taxon>Campylobacteraceae</taxon>
        <taxon>Campylobacter</taxon>
    </lineage>
</organism>
<evidence type="ECO:0000313" key="1">
    <source>
        <dbReference type="EMBL" id="EEF13317.1"/>
    </source>
</evidence>
<reference evidence="1 2" key="1">
    <citation type="submission" date="2008-08" db="EMBL/GenBank/DDBJ databases">
        <authorList>
            <person name="Madupu R."/>
            <person name="Durkin A.S."/>
            <person name="Torralba M."/>
            <person name="Methe B."/>
            <person name="Sutton G.G."/>
            <person name="Strausberg R.L."/>
            <person name="Nelson K.E."/>
        </authorList>
    </citation>
    <scope>NUCLEOTIDE SEQUENCE [LARGE SCALE GENOMIC DNA]</scope>
    <source>
        <strain evidence="1 2">RM3267</strain>
    </source>
</reference>
<keyword evidence="2" id="KW-1185">Reference proteome</keyword>
<sequence length="42" mass="4969">MSSRTFGALKSYAIYVPKLFLKHPLRRFSSDFVFAGKFRREI</sequence>
<dbReference type="EMBL" id="ACFU01000023">
    <property type="protein sequence ID" value="EEF13317.1"/>
    <property type="molecule type" value="Genomic_DNA"/>
</dbReference>
<gene>
    <name evidence="1" type="ORF">CAMRE0001_2695</name>
</gene>
<evidence type="ECO:0000313" key="2">
    <source>
        <dbReference type="Proteomes" id="UP000003082"/>
    </source>
</evidence>
<comment type="caution">
    <text evidence="1">The sequence shown here is derived from an EMBL/GenBank/DDBJ whole genome shotgun (WGS) entry which is preliminary data.</text>
</comment>
<protein>
    <submittedName>
        <fullName evidence="1">Uncharacterized protein</fullName>
    </submittedName>
</protein>
<name>B9D401_CAMRE</name>
<dbReference type="Proteomes" id="UP000003082">
    <property type="component" value="Unassembled WGS sequence"/>
</dbReference>
<dbReference type="AlphaFoldDB" id="B9D401"/>
<accession>B9D401</accession>
<proteinExistence type="predicted"/>